<dbReference type="EMBL" id="JABFCT010000002">
    <property type="protein sequence ID" value="KAF5878879.1"/>
    <property type="molecule type" value="Genomic_DNA"/>
</dbReference>
<name>A0A8H6ENQ7_9HELO</name>
<gene>
    <name evidence="1" type="ORF">Bfra_001050</name>
</gene>
<dbReference type="Proteomes" id="UP000531561">
    <property type="component" value="Unassembled WGS sequence"/>
</dbReference>
<dbReference type="OrthoDB" id="3525482at2759"/>
<proteinExistence type="predicted"/>
<keyword evidence="2" id="KW-1185">Reference proteome</keyword>
<evidence type="ECO:0000313" key="2">
    <source>
        <dbReference type="Proteomes" id="UP000531561"/>
    </source>
</evidence>
<comment type="caution">
    <text evidence="1">The sequence shown here is derived from an EMBL/GenBank/DDBJ whole genome shotgun (WGS) entry which is preliminary data.</text>
</comment>
<dbReference type="AlphaFoldDB" id="A0A8H6ENQ7"/>
<dbReference type="RefSeq" id="XP_037197823.1">
    <property type="nucleotide sequence ID" value="XM_037331490.1"/>
</dbReference>
<protein>
    <submittedName>
        <fullName evidence="1">Uncharacterized protein</fullName>
    </submittedName>
</protein>
<evidence type="ECO:0000313" key="1">
    <source>
        <dbReference type="EMBL" id="KAF5878879.1"/>
    </source>
</evidence>
<accession>A0A8H6ENQ7</accession>
<sequence>MNIQRQEEAEEKKNLNLEVSGTILMVVSINDGAERVIFNGIANIAQLANLVDDIGNAALTAYEILEDNSSATFSIKGILSGHF</sequence>
<dbReference type="GeneID" id="59255182"/>
<organism evidence="1 2">
    <name type="scientific">Botrytis fragariae</name>
    <dbReference type="NCBI Taxonomy" id="1964551"/>
    <lineage>
        <taxon>Eukaryota</taxon>
        <taxon>Fungi</taxon>
        <taxon>Dikarya</taxon>
        <taxon>Ascomycota</taxon>
        <taxon>Pezizomycotina</taxon>
        <taxon>Leotiomycetes</taxon>
        <taxon>Helotiales</taxon>
        <taxon>Sclerotiniaceae</taxon>
        <taxon>Botrytis</taxon>
    </lineage>
</organism>
<reference evidence="1 2" key="1">
    <citation type="journal article" date="2020" name="Phytopathology">
        <title>A high-quality genome resource of Botrytis fragariae, a new and rapidly spreading fungal pathogen causing strawberry gray mold in the U.S.A.</title>
        <authorList>
            <person name="Wu Y."/>
            <person name="Saski C.A."/>
            <person name="Schnabel G."/>
            <person name="Xiao S."/>
            <person name="Hu M."/>
        </authorList>
    </citation>
    <scope>NUCLEOTIDE SEQUENCE [LARGE SCALE GENOMIC DNA]</scope>
    <source>
        <strain evidence="1 2">BVB16</strain>
    </source>
</reference>